<dbReference type="Pfam" id="PF00201">
    <property type="entry name" value="UDPGT"/>
    <property type="match status" value="1"/>
</dbReference>
<keyword evidence="2 4" id="KW-0328">Glycosyltransferase</keyword>
<dbReference type="InterPro" id="IPR035595">
    <property type="entry name" value="UDP_glycos_trans_CS"/>
</dbReference>
<evidence type="ECO:0000256" key="4">
    <source>
        <dbReference type="RuleBase" id="RU003718"/>
    </source>
</evidence>
<organism evidence="6">
    <name type="scientific">Polyphagotarsonemus latus</name>
    <dbReference type="NCBI Taxonomy" id="1204166"/>
    <lineage>
        <taxon>Eukaryota</taxon>
        <taxon>Metazoa</taxon>
        <taxon>Ecdysozoa</taxon>
        <taxon>Arthropoda</taxon>
        <taxon>Chelicerata</taxon>
        <taxon>Arachnida</taxon>
        <taxon>Acari</taxon>
        <taxon>Acariformes</taxon>
        <taxon>Trombidiformes</taxon>
        <taxon>Prostigmata</taxon>
        <taxon>Eleutherengona</taxon>
        <taxon>Heterostigmata</taxon>
        <taxon>Tarsonemoidea</taxon>
        <taxon>Tarsonemidae</taxon>
        <taxon>Polyphagotarsonemus</taxon>
    </lineage>
</organism>
<comment type="subcellular location">
    <subcellularLocation>
        <location evidence="5">Membrane</location>
        <topology evidence="5">Single-pass membrane protein</topology>
    </subcellularLocation>
</comment>
<dbReference type="PANTHER" id="PTHR48043:SF145">
    <property type="entry name" value="FI06409P-RELATED"/>
    <property type="match status" value="1"/>
</dbReference>
<evidence type="ECO:0000256" key="5">
    <source>
        <dbReference type="RuleBase" id="RU362059"/>
    </source>
</evidence>
<dbReference type="PROSITE" id="PS00375">
    <property type="entry name" value="UDPGT"/>
    <property type="match status" value="1"/>
</dbReference>
<evidence type="ECO:0000256" key="3">
    <source>
        <dbReference type="ARBA" id="ARBA00022679"/>
    </source>
</evidence>
<reference evidence="6" key="1">
    <citation type="submission" date="2024-01" db="EMBL/GenBank/DDBJ databases">
        <title>Genome insights into chemosensory and detoxification machineries of broad mite, Polyphagotarsonemus latus (Tarsonemidae: Acari).</title>
        <authorList>
            <person name="Muthugoundar M."/>
            <person name="P J A."/>
            <person name="Augustine N."/>
        </authorList>
    </citation>
    <scope>NUCLEOTIDE SEQUENCE</scope>
</reference>
<protein>
    <recommendedName>
        <fullName evidence="5">UDP-glucuronosyltransferase</fullName>
        <ecNumber evidence="5">2.4.1.17</ecNumber>
    </recommendedName>
</protein>
<dbReference type="SUPFAM" id="SSF53756">
    <property type="entry name" value="UDP-Glycosyltransferase/glycogen phosphorylase"/>
    <property type="match status" value="1"/>
</dbReference>
<gene>
    <name evidence="6" type="primary">UGT</name>
</gene>
<dbReference type="CDD" id="cd03784">
    <property type="entry name" value="GT1_Gtf-like"/>
    <property type="match status" value="1"/>
</dbReference>
<dbReference type="GO" id="GO:0015020">
    <property type="term" value="F:glucuronosyltransferase activity"/>
    <property type="evidence" value="ECO:0007669"/>
    <property type="project" value="UniProtKB-EC"/>
</dbReference>
<keyword evidence="3 4" id="KW-0808">Transferase</keyword>
<dbReference type="GO" id="GO:0016020">
    <property type="term" value="C:membrane"/>
    <property type="evidence" value="ECO:0007669"/>
    <property type="project" value="UniProtKB-SubCell"/>
</dbReference>
<evidence type="ECO:0000313" key="6">
    <source>
        <dbReference type="EMBL" id="WRV65904.1"/>
    </source>
</evidence>
<accession>A0AAN0LP54</accession>
<dbReference type="InterPro" id="IPR002213">
    <property type="entry name" value="UDP_glucos_trans"/>
</dbReference>
<dbReference type="EC" id="2.4.1.17" evidence="5"/>
<dbReference type="EMBL" id="PP145357">
    <property type="protein sequence ID" value="WRV65904.1"/>
    <property type="molecule type" value="mRNA"/>
</dbReference>
<evidence type="ECO:0000256" key="1">
    <source>
        <dbReference type="ARBA" id="ARBA00009995"/>
    </source>
</evidence>
<name>A0AAN0LP54_9ACAR</name>
<comment type="similarity">
    <text evidence="1 4">Belongs to the UDP-glycosyltransferase family.</text>
</comment>
<proteinExistence type="evidence at transcript level"/>
<comment type="catalytic activity">
    <reaction evidence="5">
        <text>glucuronate acceptor + UDP-alpha-D-glucuronate = acceptor beta-D-glucuronoside + UDP + H(+)</text>
        <dbReference type="Rhea" id="RHEA:21032"/>
        <dbReference type="ChEBI" id="CHEBI:15378"/>
        <dbReference type="ChEBI" id="CHEBI:58052"/>
        <dbReference type="ChEBI" id="CHEBI:58223"/>
        <dbReference type="ChEBI" id="CHEBI:132367"/>
        <dbReference type="ChEBI" id="CHEBI:132368"/>
        <dbReference type="EC" id="2.4.1.17"/>
    </reaction>
</comment>
<dbReference type="Gene3D" id="3.40.50.2000">
    <property type="entry name" value="Glycogen Phosphorylase B"/>
    <property type="match status" value="2"/>
</dbReference>
<dbReference type="InterPro" id="IPR050271">
    <property type="entry name" value="UDP-glycosyltransferase"/>
</dbReference>
<dbReference type="PANTHER" id="PTHR48043">
    <property type="entry name" value="EG:EG0003.4 PROTEIN-RELATED"/>
    <property type="match status" value="1"/>
</dbReference>
<dbReference type="AlphaFoldDB" id="A0AAN0LP54"/>
<evidence type="ECO:0000256" key="2">
    <source>
        <dbReference type="ARBA" id="ARBA00022676"/>
    </source>
</evidence>
<sequence>MVKIVFVPLLDYGHLQICFSLGKYLLYKNPENKVYFVCDDENVVKIKSKCLKFECLVFENKITDDQRKKKKLTDRFKLSHQEQFKGGLGKEFMIKMWMERKDVITKLIDEVKPDFVFNENLFNVPYLMNKNYKWGMIVSTNPLKIADQVNYPPMGSGETDPEKFKVYSNILKEFGQEFYDTMNNWYRENNLERKPTLSPIQGSDILNVFMYPKELNYFTPDKIPGKWFQLNCTLVDKKVEDFIVNNNWTKKISLGKNVLTKEFLEKPGKLILFSLGTLVTNSGEFLLEIINKISVLPHKFIINKGKNLQDLILPNNCIGAEFFEQLELLTTVDAFISHGGNNSFTESLYYKVPMIILPVFGDQFDNGRRLEEFKLGRKLDTVNFTTEELALAIEEVTTSSTIKENLNKISESMRKKDDLDELADLIIKICNEC</sequence>